<dbReference type="HOGENOM" id="CLU_2629567_0_0_2"/>
<dbReference type="PANTHER" id="PTHR43252">
    <property type="entry name" value="TRANSCRIPTIONAL REGULATOR YQJI"/>
    <property type="match status" value="1"/>
</dbReference>
<proteinExistence type="predicted"/>
<evidence type="ECO:0000259" key="1">
    <source>
        <dbReference type="SMART" id="SM00418"/>
    </source>
</evidence>
<dbReference type="Proteomes" id="UP000034723">
    <property type="component" value="Chromosome"/>
</dbReference>
<evidence type="ECO:0000313" key="2">
    <source>
        <dbReference type="EMBL" id="AKG91964.1"/>
    </source>
</evidence>
<dbReference type="GO" id="GO:0003700">
    <property type="term" value="F:DNA-binding transcription factor activity"/>
    <property type="evidence" value="ECO:0007669"/>
    <property type="project" value="InterPro"/>
</dbReference>
<dbReference type="InterPro" id="IPR001845">
    <property type="entry name" value="HTH_ArsR_DNA-bd_dom"/>
</dbReference>
<accession>A0A0F7IEJ1</accession>
<dbReference type="InterPro" id="IPR036388">
    <property type="entry name" value="WH-like_DNA-bd_sf"/>
</dbReference>
<evidence type="ECO:0000313" key="3">
    <source>
        <dbReference type="Proteomes" id="UP000034723"/>
    </source>
</evidence>
<dbReference type="PANTHER" id="PTHR43252:SF2">
    <property type="entry name" value="TRANSCRIPTION REGULATOR, PADR-LIKE FAMILY"/>
    <property type="match status" value="1"/>
</dbReference>
<sequence>MAIISKAKFEILKELSKSPQHGYALAKKLNITISSVYTHLSELEEGGFIEHEVSKRRKIYRLTEKGEQLLKLLIE</sequence>
<dbReference type="OrthoDB" id="56053at2157"/>
<dbReference type="Gene3D" id="1.10.10.10">
    <property type="entry name" value="Winged helix-like DNA-binding domain superfamily/Winged helix DNA-binding domain"/>
    <property type="match status" value="1"/>
</dbReference>
<dbReference type="Pfam" id="PF03551">
    <property type="entry name" value="PadR"/>
    <property type="match status" value="1"/>
</dbReference>
<dbReference type="AlphaFoldDB" id="A0A0F7IEJ1"/>
<name>A0A0F7IEJ1_9EURY</name>
<dbReference type="EMBL" id="CP011267">
    <property type="protein sequence ID" value="AKG91964.1"/>
    <property type="molecule type" value="Genomic_DNA"/>
</dbReference>
<feature type="domain" description="HTH arsR-type" evidence="1">
    <location>
        <begin position="2"/>
        <end position="75"/>
    </location>
</feature>
<reference evidence="2 3" key="1">
    <citation type="submission" date="2015-04" db="EMBL/GenBank/DDBJ databases">
        <title>The complete genome sequence of the hyperthermophilic, obligate iron-reducing archaeon Geoglobus ahangari strain 234T.</title>
        <authorList>
            <person name="Manzella M.P."/>
            <person name="Holmes D.E."/>
            <person name="Rocheleau J.M."/>
            <person name="Chung A."/>
            <person name="Reguera G."/>
            <person name="Kashefi K."/>
        </authorList>
    </citation>
    <scope>NUCLEOTIDE SEQUENCE [LARGE SCALE GENOMIC DNA]</scope>
    <source>
        <strain evidence="2 3">234</strain>
    </source>
</reference>
<keyword evidence="3" id="KW-1185">Reference proteome</keyword>
<dbReference type="InterPro" id="IPR005149">
    <property type="entry name" value="Tscrpt_reg_PadR_N"/>
</dbReference>
<organism evidence="2 3">
    <name type="scientific">Geoglobus ahangari</name>
    <dbReference type="NCBI Taxonomy" id="113653"/>
    <lineage>
        <taxon>Archaea</taxon>
        <taxon>Methanobacteriati</taxon>
        <taxon>Methanobacteriota</taxon>
        <taxon>Archaeoglobi</taxon>
        <taxon>Archaeoglobales</taxon>
        <taxon>Archaeoglobaceae</taxon>
        <taxon>Geoglobus</taxon>
    </lineage>
</organism>
<dbReference type="SMART" id="SM00418">
    <property type="entry name" value="HTH_ARSR"/>
    <property type="match status" value="1"/>
</dbReference>
<protein>
    <submittedName>
        <fullName evidence="2">Transcriptional regulator PadR-like family</fullName>
    </submittedName>
</protein>
<dbReference type="CDD" id="cd00090">
    <property type="entry name" value="HTH_ARSR"/>
    <property type="match status" value="1"/>
</dbReference>
<dbReference type="GeneID" id="24803281"/>
<gene>
    <name evidence="2" type="ORF">GAH_00700</name>
</gene>
<dbReference type="InterPro" id="IPR036390">
    <property type="entry name" value="WH_DNA-bd_sf"/>
</dbReference>
<dbReference type="InterPro" id="IPR011991">
    <property type="entry name" value="ArsR-like_HTH"/>
</dbReference>
<dbReference type="RefSeq" id="WP_048094708.1">
    <property type="nucleotide sequence ID" value="NZ_CP011267.1"/>
</dbReference>
<dbReference type="SUPFAM" id="SSF46785">
    <property type="entry name" value="Winged helix' DNA-binding domain"/>
    <property type="match status" value="1"/>
</dbReference>
<dbReference type="InParanoid" id="A0A0F7IEJ1"/>
<dbReference type="KEGG" id="gah:GAH_00700"/>